<dbReference type="AlphaFoldDB" id="A0A8J7I4P3"/>
<name>A0A8J7I4P3_9NOST</name>
<evidence type="ECO:0000259" key="1">
    <source>
        <dbReference type="Pfam" id="PF01609"/>
    </source>
</evidence>
<feature type="domain" description="Insertion element IS402-like" evidence="2">
    <location>
        <begin position="9"/>
        <end position="82"/>
    </location>
</feature>
<comment type="caution">
    <text evidence="3">The sequence shown here is derived from an EMBL/GenBank/DDBJ whole genome shotgun (WGS) entry which is preliminary data.</text>
</comment>
<feature type="domain" description="Transposase IS4-like" evidence="1">
    <location>
        <begin position="99"/>
        <end position="255"/>
    </location>
</feature>
<sequence>MTKAYPSNLTHAQYELLSDMIPEAKPGGRKREVEMWEVLNAIFYVLVEGVRWRSLPGDFPAWQTVYTYFRNWRKDGTWLHIHDSLPEWTRIEIERHRSPSEAIIDSQSVKSAATVSQQVGFDAGKKIKDRKRFMTVDTLGLVLRVLVTAANVGEREGGKKVLKRVKQSRTQGCRLTIIWVDGGFNGEPFMQWVMDFCRWIVQVVLRPEQTKGFVLLKKRWVVERTFGWLMGCRRLVRDYQLLPETSQTFIYVAMIRIMV</sequence>
<evidence type="ECO:0000259" key="2">
    <source>
        <dbReference type="Pfam" id="PF13340"/>
    </source>
</evidence>
<keyword evidence="4" id="KW-1185">Reference proteome</keyword>
<evidence type="ECO:0000313" key="3">
    <source>
        <dbReference type="EMBL" id="MBH8573698.1"/>
    </source>
</evidence>
<accession>A0A8J7I4P3</accession>
<proteinExistence type="predicted"/>
<dbReference type="PANTHER" id="PTHR30007:SF0">
    <property type="entry name" value="TRANSPOSASE"/>
    <property type="match status" value="1"/>
</dbReference>
<evidence type="ECO:0000313" key="4">
    <source>
        <dbReference type="Proteomes" id="UP000662314"/>
    </source>
</evidence>
<dbReference type="Pfam" id="PF01609">
    <property type="entry name" value="DDE_Tnp_1"/>
    <property type="match status" value="1"/>
</dbReference>
<dbReference type="NCBIfam" id="NF033580">
    <property type="entry name" value="transpos_IS5_3"/>
    <property type="match status" value="1"/>
</dbReference>
<dbReference type="GO" id="GO:0003677">
    <property type="term" value="F:DNA binding"/>
    <property type="evidence" value="ECO:0007669"/>
    <property type="project" value="InterPro"/>
</dbReference>
<dbReference type="GO" id="GO:0004803">
    <property type="term" value="F:transposase activity"/>
    <property type="evidence" value="ECO:0007669"/>
    <property type="project" value="InterPro"/>
</dbReference>
<dbReference type="Pfam" id="PF13340">
    <property type="entry name" value="DUF4096"/>
    <property type="match status" value="1"/>
</dbReference>
<feature type="non-terminal residue" evidence="3">
    <location>
        <position position="259"/>
    </location>
</feature>
<dbReference type="InterPro" id="IPR002559">
    <property type="entry name" value="Transposase_11"/>
</dbReference>
<dbReference type="InterPro" id="IPR025161">
    <property type="entry name" value="IS402-like_dom"/>
</dbReference>
<gene>
    <name evidence="3" type="ORF">I8752_11845</name>
</gene>
<organism evidence="3 4">
    <name type="scientific">Dendronalium phyllosphericum CENA369</name>
    <dbReference type="NCBI Taxonomy" id="1725256"/>
    <lineage>
        <taxon>Bacteria</taxon>
        <taxon>Bacillati</taxon>
        <taxon>Cyanobacteriota</taxon>
        <taxon>Cyanophyceae</taxon>
        <taxon>Nostocales</taxon>
        <taxon>Nostocaceae</taxon>
        <taxon>Dendronalium</taxon>
        <taxon>Dendronalium phyllosphericum</taxon>
    </lineage>
</organism>
<dbReference type="RefSeq" id="WP_214432515.1">
    <property type="nucleotide sequence ID" value="NZ_CAWPUQ010000220.1"/>
</dbReference>
<dbReference type="PANTHER" id="PTHR30007">
    <property type="entry name" value="PHP DOMAIN PROTEIN"/>
    <property type="match status" value="1"/>
</dbReference>
<dbReference type="EMBL" id="JAECZA010000040">
    <property type="protein sequence ID" value="MBH8573698.1"/>
    <property type="molecule type" value="Genomic_DNA"/>
</dbReference>
<dbReference type="Proteomes" id="UP000662314">
    <property type="component" value="Unassembled WGS sequence"/>
</dbReference>
<protein>
    <submittedName>
        <fullName evidence="3">IS5 family transposase</fullName>
    </submittedName>
</protein>
<reference evidence="3 4" key="1">
    <citation type="journal article" date="2021" name="Int. J. Syst. Evol. Microbiol.">
        <title>Amazonocrinis nigriterrae gen. nov., sp. nov., Atlanticothrix silvestris gen. nov., sp. nov. and Dendronalium phyllosphericum gen. nov., sp. nov., nostocacean cyanobacteria from Brazilian environments.</title>
        <authorList>
            <person name="Alvarenga D.O."/>
            <person name="Andreote A.P.D."/>
            <person name="Branco L.H.Z."/>
            <person name="Delbaje E."/>
            <person name="Cruz R.B."/>
            <person name="Varani A.M."/>
            <person name="Fiore M.F."/>
        </authorList>
    </citation>
    <scope>NUCLEOTIDE SEQUENCE [LARGE SCALE GENOMIC DNA]</scope>
    <source>
        <strain evidence="3 4">CENA369</strain>
    </source>
</reference>
<dbReference type="GO" id="GO:0006313">
    <property type="term" value="P:DNA transposition"/>
    <property type="evidence" value="ECO:0007669"/>
    <property type="project" value="InterPro"/>
</dbReference>